<dbReference type="EMBL" id="QSUC01000002">
    <property type="protein sequence ID" value="RGN12569.1"/>
    <property type="molecule type" value="Genomic_DNA"/>
</dbReference>
<evidence type="ECO:0000313" key="1">
    <source>
        <dbReference type="EMBL" id="RGN12569.1"/>
    </source>
</evidence>
<reference evidence="1 2" key="1">
    <citation type="submission" date="2018-08" db="EMBL/GenBank/DDBJ databases">
        <title>A genome reference for cultivated species of the human gut microbiota.</title>
        <authorList>
            <person name="Zou Y."/>
            <person name="Xue W."/>
            <person name="Luo G."/>
        </authorList>
    </citation>
    <scope>NUCLEOTIDE SEQUENCE [LARGE SCALE GENOMIC DNA]</scope>
    <source>
        <strain evidence="1 2">OM06-11</strain>
    </source>
</reference>
<accession>A0AA92W147</accession>
<organism evidence="1 2">
    <name type="scientific">Segatella copri</name>
    <dbReference type="NCBI Taxonomy" id="165179"/>
    <lineage>
        <taxon>Bacteria</taxon>
        <taxon>Pseudomonadati</taxon>
        <taxon>Bacteroidota</taxon>
        <taxon>Bacteroidia</taxon>
        <taxon>Bacteroidales</taxon>
        <taxon>Prevotellaceae</taxon>
        <taxon>Segatella</taxon>
    </lineage>
</organism>
<protein>
    <submittedName>
        <fullName evidence="1">Uncharacterized protein</fullName>
    </submittedName>
</protein>
<dbReference type="Proteomes" id="UP000261245">
    <property type="component" value="Unassembled WGS sequence"/>
</dbReference>
<name>A0AA92W147_9BACT</name>
<evidence type="ECO:0000313" key="2">
    <source>
        <dbReference type="Proteomes" id="UP000261245"/>
    </source>
</evidence>
<dbReference type="AlphaFoldDB" id="A0AA92W147"/>
<sequence>MHNSCCACAYQLLCKRTTAVVRLKILTVSTTYPISSNNISYLIQQHILSHLTTYPISSNNKKRVNHKLMTHPHVSTGLFKFVCDLNGKLVISFLKLRNRLKNVVSLSLRHLYNPFHVVFILPSTIAAKP</sequence>
<comment type="caution">
    <text evidence="1">The sequence shown here is derived from an EMBL/GenBank/DDBJ whole genome shotgun (WGS) entry which is preliminary data.</text>
</comment>
<gene>
    <name evidence="1" type="ORF">DXB80_01380</name>
</gene>
<proteinExistence type="predicted"/>